<accession>A0ABV5LSH5</accession>
<name>A0ABV5LSH5_9ACTN</name>
<dbReference type="RefSeq" id="WP_380135307.1">
    <property type="nucleotide sequence ID" value="NZ_JBHLUI010000003.1"/>
</dbReference>
<organism evidence="1 2">
    <name type="scientific">Kineococcus gynurae</name>
    <dbReference type="NCBI Taxonomy" id="452979"/>
    <lineage>
        <taxon>Bacteria</taxon>
        <taxon>Bacillati</taxon>
        <taxon>Actinomycetota</taxon>
        <taxon>Actinomycetes</taxon>
        <taxon>Kineosporiales</taxon>
        <taxon>Kineosporiaceae</taxon>
        <taxon>Kineococcus</taxon>
    </lineage>
</organism>
<evidence type="ECO:0000313" key="2">
    <source>
        <dbReference type="Proteomes" id="UP001589748"/>
    </source>
</evidence>
<evidence type="ECO:0000313" key="1">
    <source>
        <dbReference type="EMBL" id="MFB9377015.1"/>
    </source>
</evidence>
<sequence>MASPQHETLRFNPDNATTGTVERVRASDGSTRVHKQLRRAGTVPTAPAHWAASTAPGDWNYWAREAEVYTDPRLRASLSGTGLDLPAAEVQPDAQGTHLWLEDVHGTVGADFTLADHIATAVGLGRWQARPLRPAPAWASRGFLRAYSTSRPGDVALVEDDAAWTQSLIAGTWPVDLRAGWARLLTHREDLLDVMEALPRALCHLDAWVSNVIRRPSGEVVLLDWAFAGDGAVGEDLGNYLPDAVFDLFWPAERLAELEAACWPAYLDGLRGGGWDGTEREARLGMVASCVKYTWLLPLLLQRATDTEHDAYHQRADTEHLYRQRGAALAHLVGWCDEALDLAG</sequence>
<dbReference type="Gene3D" id="3.90.1200.10">
    <property type="match status" value="1"/>
</dbReference>
<gene>
    <name evidence="1" type="ORF">ACFFVI_08540</name>
</gene>
<proteinExistence type="predicted"/>
<dbReference type="InterPro" id="IPR011009">
    <property type="entry name" value="Kinase-like_dom_sf"/>
</dbReference>
<dbReference type="Proteomes" id="UP001589748">
    <property type="component" value="Unassembled WGS sequence"/>
</dbReference>
<keyword evidence="2" id="KW-1185">Reference proteome</keyword>
<protein>
    <submittedName>
        <fullName evidence="1">Phosphotransferase family protein</fullName>
    </submittedName>
</protein>
<dbReference type="EMBL" id="JBHMDM010000004">
    <property type="protein sequence ID" value="MFB9377015.1"/>
    <property type="molecule type" value="Genomic_DNA"/>
</dbReference>
<dbReference type="SUPFAM" id="SSF56112">
    <property type="entry name" value="Protein kinase-like (PK-like)"/>
    <property type="match status" value="1"/>
</dbReference>
<reference evidence="1 2" key="1">
    <citation type="submission" date="2024-09" db="EMBL/GenBank/DDBJ databases">
        <authorList>
            <person name="Sun Q."/>
            <person name="Mori K."/>
        </authorList>
    </citation>
    <scope>NUCLEOTIDE SEQUENCE [LARGE SCALE GENOMIC DNA]</scope>
    <source>
        <strain evidence="1 2">TISTR 1856</strain>
    </source>
</reference>
<comment type="caution">
    <text evidence="1">The sequence shown here is derived from an EMBL/GenBank/DDBJ whole genome shotgun (WGS) entry which is preliminary data.</text>
</comment>